<organism evidence="1 2">
    <name type="scientific">Funneliformis caledonium</name>
    <dbReference type="NCBI Taxonomy" id="1117310"/>
    <lineage>
        <taxon>Eukaryota</taxon>
        <taxon>Fungi</taxon>
        <taxon>Fungi incertae sedis</taxon>
        <taxon>Mucoromycota</taxon>
        <taxon>Glomeromycotina</taxon>
        <taxon>Glomeromycetes</taxon>
        <taxon>Glomerales</taxon>
        <taxon>Glomeraceae</taxon>
        <taxon>Funneliformis</taxon>
    </lineage>
</organism>
<proteinExistence type="predicted"/>
<name>A0A9N9JDX1_9GLOM</name>
<feature type="non-terminal residue" evidence="1">
    <location>
        <position position="1"/>
    </location>
</feature>
<gene>
    <name evidence="1" type="ORF">FCALED_LOCUS17828</name>
</gene>
<keyword evidence="2" id="KW-1185">Reference proteome</keyword>
<comment type="caution">
    <text evidence="1">The sequence shown here is derived from an EMBL/GenBank/DDBJ whole genome shotgun (WGS) entry which is preliminary data.</text>
</comment>
<evidence type="ECO:0000313" key="2">
    <source>
        <dbReference type="Proteomes" id="UP000789570"/>
    </source>
</evidence>
<accession>A0A9N9JDX1</accession>
<dbReference type="AlphaFoldDB" id="A0A9N9JDX1"/>
<dbReference type="Proteomes" id="UP000789570">
    <property type="component" value="Unassembled WGS sequence"/>
</dbReference>
<evidence type="ECO:0000313" key="1">
    <source>
        <dbReference type="EMBL" id="CAG8775968.1"/>
    </source>
</evidence>
<dbReference type="EMBL" id="CAJVPQ010029993">
    <property type="protein sequence ID" value="CAG8775968.1"/>
    <property type="molecule type" value="Genomic_DNA"/>
</dbReference>
<reference evidence="1" key="1">
    <citation type="submission" date="2021-06" db="EMBL/GenBank/DDBJ databases">
        <authorList>
            <person name="Kallberg Y."/>
            <person name="Tangrot J."/>
            <person name="Rosling A."/>
        </authorList>
    </citation>
    <scope>NUCLEOTIDE SEQUENCE</scope>
    <source>
        <strain evidence="1">UK204</strain>
    </source>
</reference>
<protein>
    <submittedName>
        <fullName evidence="1">16645_t:CDS:1</fullName>
    </submittedName>
</protein>
<feature type="non-terminal residue" evidence="1">
    <location>
        <position position="119"/>
    </location>
</feature>
<dbReference type="OrthoDB" id="2427080at2759"/>
<sequence>TAAYQDLIQILLHPKFEKEHLTTNLQSLKKQCEQLSLMKIQSHVILINTKNTPLTTKDSKRIYYFSLIEHLQQILKNPFFSSQLYFGPGIFSKSCEELWKGDLWAESPLFGQSNLITTQ</sequence>